<feature type="compositionally biased region" description="Basic and acidic residues" evidence="1">
    <location>
        <begin position="57"/>
        <end position="94"/>
    </location>
</feature>
<organism evidence="2">
    <name type="scientific">Fagus sylvatica</name>
    <name type="common">Beechnut</name>
    <dbReference type="NCBI Taxonomy" id="28930"/>
    <lineage>
        <taxon>Eukaryota</taxon>
        <taxon>Viridiplantae</taxon>
        <taxon>Streptophyta</taxon>
        <taxon>Embryophyta</taxon>
        <taxon>Tracheophyta</taxon>
        <taxon>Spermatophyta</taxon>
        <taxon>Magnoliopsida</taxon>
        <taxon>eudicotyledons</taxon>
        <taxon>Gunneridae</taxon>
        <taxon>Pentapetalae</taxon>
        <taxon>rosids</taxon>
        <taxon>fabids</taxon>
        <taxon>Fagales</taxon>
        <taxon>Fagaceae</taxon>
        <taxon>Fagus</taxon>
    </lineage>
</organism>
<proteinExistence type="predicted"/>
<feature type="region of interest" description="Disordered" evidence="1">
    <location>
        <begin position="321"/>
        <end position="407"/>
    </location>
</feature>
<accession>A0A2N9I2H1</accession>
<evidence type="ECO:0008006" key="3">
    <source>
        <dbReference type="Google" id="ProtNLM"/>
    </source>
</evidence>
<feature type="region of interest" description="Disordered" evidence="1">
    <location>
        <begin position="1"/>
        <end position="98"/>
    </location>
</feature>
<feature type="compositionally biased region" description="Basic and acidic residues" evidence="1">
    <location>
        <begin position="339"/>
        <end position="356"/>
    </location>
</feature>
<dbReference type="AlphaFoldDB" id="A0A2N9I2H1"/>
<name>A0A2N9I2H1_FAGSY</name>
<feature type="compositionally biased region" description="Polar residues" evidence="1">
    <location>
        <begin position="20"/>
        <end position="49"/>
    </location>
</feature>
<reference evidence="2" key="1">
    <citation type="submission" date="2018-02" db="EMBL/GenBank/DDBJ databases">
        <authorList>
            <person name="Cohen D.B."/>
            <person name="Kent A.D."/>
        </authorList>
    </citation>
    <scope>NUCLEOTIDE SEQUENCE</scope>
</reference>
<feature type="compositionally biased region" description="Polar residues" evidence="1">
    <location>
        <begin position="362"/>
        <end position="371"/>
    </location>
</feature>
<sequence>MVDASALLALAKPDVENEARTVNPNATPENDPSPKGNWNTLEGPQSLQMYGNGEENVMNKKEDDHSDIRMKNSEKEAQSPISKKEEPKEVDRRMTPHKRHTPKNVVERVEQLEKQLDEVVQSMHQLITLTGTLLKDDRKAIRDLASHSPIGQAKPRKFCTLPMPMDELYPRLLEKRLISPVFLKQSPHLLHDSSKKCEFHFGRPGHSLEDCHALKNKVQDLVDHGILRINEGSTPSVIIAWPPEHRKDETVIPSPQSQGPTTCGIQPVHLTTLPTLSECSSDKEKAEYRASRCVTLKRKIQGLGHSEPEVPVMVQARKPSMHTVPMKKARSTLGFRANEPSRDQTEANHFKEHRSLDPASPRMNSQDPDITTTEEEEVHTKRTDPPPAGDINTTHGRQSTREPLRFQSRSHKLSYIYVE</sequence>
<evidence type="ECO:0000313" key="2">
    <source>
        <dbReference type="EMBL" id="SPD18525.1"/>
    </source>
</evidence>
<dbReference type="EMBL" id="OIVN01004646">
    <property type="protein sequence ID" value="SPD18525.1"/>
    <property type="molecule type" value="Genomic_DNA"/>
</dbReference>
<evidence type="ECO:0000256" key="1">
    <source>
        <dbReference type="SAM" id="MobiDB-lite"/>
    </source>
</evidence>
<gene>
    <name evidence="2" type="ORF">FSB_LOCUS46407</name>
</gene>
<dbReference type="PANTHER" id="PTHR32108">
    <property type="entry name" value="DNA-DIRECTED RNA POLYMERASE SUBUNIT ALPHA"/>
    <property type="match status" value="1"/>
</dbReference>
<protein>
    <recommendedName>
        <fullName evidence="3">Retrotransposon gag protein</fullName>
    </recommendedName>
</protein>